<feature type="chain" id="PRO_5020656751" evidence="1">
    <location>
        <begin position="19"/>
        <end position="448"/>
    </location>
</feature>
<protein>
    <submittedName>
        <fullName evidence="2">Uncharacterized protein</fullName>
    </submittedName>
</protein>
<name>A0A4P9YG08_ROZAC</name>
<keyword evidence="1" id="KW-0732">Signal</keyword>
<feature type="signal peptide" evidence="1">
    <location>
        <begin position="1"/>
        <end position="18"/>
    </location>
</feature>
<proteinExistence type="predicted"/>
<sequence>MLPTLFVLLFLACYLVNCYKIIVPVVYDKGTGVIAKSDIQNIIYPETLRKVLLGNNSGQNYVHEEALVCYRTVFALHSAYSWPTFSGSLEEVIEKFKQVKVPITGNYGVFPFPVPSTFYELFSLSEITRMEFRGENPGSNDHKYSYAMTKDHPDRIKLLEQWEKRLHRDMLHQIALTLSGKKIGDFRTESFLNDLIVWNLNHLIKIRDFVTGFESHGIEFSDFIKKFEPHVLKLQVNHDSYQIILESMYSRTQLFKWPASLKFINELILFDGEHSFDVFIEREWKSIVNNKILMYHISSIGMTLESTPAKSEQIYSLDDNAAQAWIDHIKNGLRYTLMSGFYKEGQGIISSLDVISQVMGNNNVLKYVNSSGLTSYIYGLPTTIMEFDEHDFNIYFKLGNKPSHTLYMCDNHVPQLWLDNFQNPKESLNHLIKLIYPIEEPKEVIDNN</sequence>
<dbReference type="Proteomes" id="UP000281549">
    <property type="component" value="Unassembled WGS sequence"/>
</dbReference>
<dbReference type="EMBL" id="ML005553">
    <property type="protein sequence ID" value="RKP18128.1"/>
    <property type="molecule type" value="Genomic_DNA"/>
</dbReference>
<organism evidence="2 3">
    <name type="scientific">Rozella allomycis (strain CSF55)</name>
    <dbReference type="NCBI Taxonomy" id="988480"/>
    <lineage>
        <taxon>Eukaryota</taxon>
        <taxon>Fungi</taxon>
        <taxon>Fungi incertae sedis</taxon>
        <taxon>Cryptomycota</taxon>
        <taxon>Cryptomycota incertae sedis</taxon>
        <taxon>Rozella</taxon>
    </lineage>
</organism>
<gene>
    <name evidence="2" type="ORF">ROZALSC1DRAFT_23535</name>
</gene>
<dbReference type="AlphaFoldDB" id="A0A4P9YG08"/>
<reference evidence="3" key="1">
    <citation type="journal article" date="2018" name="Nat. Microbiol.">
        <title>Leveraging single-cell genomics to expand the fungal tree of life.</title>
        <authorList>
            <person name="Ahrendt S.R."/>
            <person name="Quandt C.A."/>
            <person name="Ciobanu D."/>
            <person name="Clum A."/>
            <person name="Salamov A."/>
            <person name="Andreopoulos B."/>
            <person name="Cheng J.F."/>
            <person name="Woyke T."/>
            <person name="Pelin A."/>
            <person name="Henrissat B."/>
            <person name="Reynolds N.K."/>
            <person name="Benny G.L."/>
            <person name="Smith M.E."/>
            <person name="James T.Y."/>
            <person name="Grigoriev I.V."/>
        </authorList>
    </citation>
    <scope>NUCLEOTIDE SEQUENCE [LARGE SCALE GENOMIC DNA]</scope>
    <source>
        <strain evidence="3">CSF55</strain>
    </source>
</reference>
<accession>A0A4P9YG08</accession>
<evidence type="ECO:0000313" key="2">
    <source>
        <dbReference type="EMBL" id="RKP18128.1"/>
    </source>
</evidence>
<evidence type="ECO:0000313" key="3">
    <source>
        <dbReference type="Proteomes" id="UP000281549"/>
    </source>
</evidence>
<evidence type="ECO:0000256" key="1">
    <source>
        <dbReference type="SAM" id="SignalP"/>
    </source>
</evidence>